<evidence type="ECO:0000313" key="1">
    <source>
        <dbReference type="EMBL" id="KAJ8646566.1"/>
    </source>
</evidence>
<organism evidence="1 2">
    <name type="scientific">Persea americana</name>
    <name type="common">Avocado</name>
    <dbReference type="NCBI Taxonomy" id="3435"/>
    <lineage>
        <taxon>Eukaryota</taxon>
        <taxon>Viridiplantae</taxon>
        <taxon>Streptophyta</taxon>
        <taxon>Embryophyta</taxon>
        <taxon>Tracheophyta</taxon>
        <taxon>Spermatophyta</taxon>
        <taxon>Magnoliopsida</taxon>
        <taxon>Magnoliidae</taxon>
        <taxon>Laurales</taxon>
        <taxon>Lauraceae</taxon>
        <taxon>Persea</taxon>
    </lineage>
</organism>
<reference evidence="1 2" key="1">
    <citation type="journal article" date="2022" name="Hortic Res">
        <title>A haplotype resolved chromosomal level avocado genome allows analysis of novel avocado genes.</title>
        <authorList>
            <person name="Nath O."/>
            <person name="Fletcher S.J."/>
            <person name="Hayward A."/>
            <person name="Shaw L.M."/>
            <person name="Masouleh A.K."/>
            <person name="Furtado A."/>
            <person name="Henry R.J."/>
            <person name="Mitter N."/>
        </authorList>
    </citation>
    <scope>NUCLEOTIDE SEQUENCE [LARGE SCALE GENOMIC DNA]</scope>
    <source>
        <strain evidence="2">cv. Hass</strain>
    </source>
</reference>
<dbReference type="EMBL" id="CM056810">
    <property type="protein sequence ID" value="KAJ8646566.1"/>
    <property type="molecule type" value="Genomic_DNA"/>
</dbReference>
<accession>A0ACC2MMC9</accession>
<proteinExistence type="predicted"/>
<name>A0ACC2MMC9_PERAE</name>
<comment type="caution">
    <text evidence="1">The sequence shown here is derived from an EMBL/GenBank/DDBJ whole genome shotgun (WGS) entry which is preliminary data.</text>
</comment>
<sequence length="192" mass="21568">MPPMDQSSYGVILAAIFSPLQFIYQSGDGSGGLNEQSRIHLQHRVSLCGSISLITLTTLTSCKPLAPKISHQISLLFVVLACAFGYSAALPENLWWLPLLSSIHLLFEILRDIYRFCIHTSFDQFQPRIREFRQNIESQCKLLAHEIRQRFVRVNLNSSSSTPVNLSSEGVNQVQQVFKHLIVCVSCYAAVT</sequence>
<dbReference type="Proteomes" id="UP001234297">
    <property type="component" value="Chromosome 2"/>
</dbReference>
<keyword evidence="2" id="KW-1185">Reference proteome</keyword>
<protein>
    <submittedName>
        <fullName evidence="1">Uncharacterized protein</fullName>
    </submittedName>
</protein>
<evidence type="ECO:0000313" key="2">
    <source>
        <dbReference type="Proteomes" id="UP001234297"/>
    </source>
</evidence>
<gene>
    <name evidence="1" type="ORF">MRB53_008314</name>
</gene>